<protein>
    <submittedName>
        <fullName evidence="1">26293_t:CDS:1</fullName>
    </submittedName>
</protein>
<accession>A0ACA9RE39</accession>
<evidence type="ECO:0000313" key="1">
    <source>
        <dbReference type="EMBL" id="CAG8789270.1"/>
    </source>
</evidence>
<dbReference type="EMBL" id="CAJVQC010050597">
    <property type="protein sequence ID" value="CAG8789270.1"/>
    <property type="molecule type" value="Genomic_DNA"/>
</dbReference>
<reference evidence="1" key="1">
    <citation type="submission" date="2021-06" db="EMBL/GenBank/DDBJ databases">
        <authorList>
            <person name="Kallberg Y."/>
            <person name="Tangrot J."/>
            <person name="Rosling A."/>
        </authorList>
    </citation>
    <scope>NUCLEOTIDE SEQUENCE</scope>
    <source>
        <strain evidence="1">MA461A</strain>
    </source>
</reference>
<gene>
    <name evidence="1" type="ORF">RPERSI_LOCUS18858</name>
</gene>
<organism evidence="1 2">
    <name type="scientific">Racocetra persica</name>
    <dbReference type="NCBI Taxonomy" id="160502"/>
    <lineage>
        <taxon>Eukaryota</taxon>
        <taxon>Fungi</taxon>
        <taxon>Fungi incertae sedis</taxon>
        <taxon>Mucoromycota</taxon>
        <taxon>Glomeromycotina</taxon>
        <taxon>Glomeromycetes</taxon>
        <taxon>Diversisporales</taxon>
        <taxon>Gigasporaceae</taxon>
        <taxon>Racocetra</taxon>
    </lineage>
</organism>
<name>A0ACA9RE39_9GLOM</name>
<evidence type="ECO:0000313" key="2">
    <source>
        <dbReference type="Proteomes" id="UP000789920"/>
    </source>
</evidence>
<feature type="non-terminal residue" evidence="1">
    <location>
        <position position="1"/>
    </location>
</feature>
<comment type="caution">
    <text evidence="1">The sequence shown here is derived from an EMBL/GenBank/DDBJ whole genome shotgun (WGS) entry which is preliminary data.</text>
</comment>
<keyword evidence="2" id="KW-1185">Reference proteome</keyword>
<dbReference type="Proteomes" id="UP000789920">
    <property type="component" value="Unassembled WGS sequence"/>
</dbReference>
<proteinExistence type="predicted"/>
<sequence>PKPSSVRTTVYKKTGNTYSLKIKTSRLIFNEISQKFGTFPFPLRALEDEKKARLGDFVAQFFNTVLLTKNGSIKITNTFYDPEIIQSDKKVEDEEIVSLLATNAAEEKKDETETADE</sequence>